<dbReference type="EMBL" id="OU898276">
    <property type="protein sequence ID" value="CAG9828047.1"/>
    <property type="molecule type" value="Genomic_DNA"/>
</dbReference>
<proteinExistence type="predicted"/>
<sequence length="139" mass="16009">MCNIFSLTLPFSKLLQKPDIDLKCALKYFTDMTKALANQRNTAIVCFKDLFQEAKDIAEKTNFDISITRISQVQKKRASHAIKDPETYFRVSVFLPILDSVIEDTKSRFPEETLELYNLHVCMSGYLITNSVQDMSEKN</sequence>
<protein>
    <submittedName>
        <fullName evidence="1">Uncharacterized protein</fullName>
    </submittedName>
</protein>
<reference evidence="1" key="1">
    <citation type="submission" date="2022-01" db="EMBL/GenBank/DDBJ databases">
        <authorList>
            <person name="King R."/>
        </authorList>
    </citation>
    <scope>NUCLEOTIDE SEQUENCE</scope>
</reference>
<evidence type="ECO:0000313" key="1">
    <source>
        <dbReference type="EMBL" id="CAG9828047.1"/>
    </source>
</evidence>
<dbReference type="AlphaFoldDB" id="A0A9N9SPU1"/>
<name>A0A9N9SPU1_DIABA</name>
<dbReference type="PANTHER" id="PTHR46289">
    <property type="entry name" value="52 KDA REPRESSOR OF THE INHIBITOR OF THE PROTEIN KINASE-LIKE PROTEIN-RELATED"/>
    <property type="match status" value="1"/>
</dbReference>
<keyword evidence="2" id="KW-1185">Reference proteome</keyword>
<dbReference type="InterPro" id="IPR052958">
    <property type="entry name" value="IFN-induced_PKR_regulator"/>
</dbReference>
<accession>A0A9N9SPU1</accession>
<evidence type="ECO:0000313" key="2">
    <source>
        <dbReference type="Proteomes" id="UP001153709"/>
    </source>
</evidence>
<dbReference type="Proteomes" id="UP001153709">
    <property type="component" value="Chromosome 1"/>
</dbReference>
<dbReference type="PANTHER" id="PTHR46289:SF14">
    <property type="entry name" value="DUF4371 DOMAIN-CONTAINING PROTEIN"/>
    <property type="match status" value="1"/>
</dbReference>
<dbReference type="OrthoDB" id="10072079at2759"/>
<organism evidence="1 2">
    <name type="scientific">Diabrotica balteata</name>
    <name type="common">Banded cucumber beetle</name>
    <dbReference type="NCBI Taxonomy" id="107213"/>
    <lineage>
        <taxon>Eukaryota</taxon>
        <taxon>Metazoa</taxon>
        <taxon>Ecdysozoa</taxon>
        <taxon>Arthropoda</taxon>
        <taxon>Hexapoda</taxon>
        <taxon>Insecta</taxon>
        <taxon>Pterygota</taxon>
        <taxon>Neoptera</taxon>
        <taxon>Endopterygota</taxon>
        <taxon>Coleoptera</taxon>
        <taxon>Polyphaga</taxon>
        <taxon>Cucujiformia</taxon>
        <taxon>Chrysomeloidea</taxon>
        <taxon>Chrysomelidae</taxon>
        <taxon>Galerucinae</taxon>
        <taxon>Diabroticina</taxon>
        <taxon>Diabroticites</taxon>
        <taxon>Diabrotica</taxon>
    </lineage>
</organism>
<gene>
    <name evidence="1" type="ORF">DIABBA_LOCUS1995</name>
</gene>